<keyword evidence="2" id="KW-0732">Signal</keyword>
<feature type="signal peptide" evidence="2">
    <location>
        <begin position="1"/>
        <end position="30"/>
    </location>
</feature>
<name>A0A1I8AFX3_9BILA</name>
<feature type="chain" id="PRO_5009314665" evidence="2">
    <location>
        <begin position="31"/>
        <end position="70"/>
    </location>
</feature>
<dbReference type="AlphaFoldDB" id="A0A1I8AFX3"/>
<feature type="region of interest" description="Disordered" evidence="1">
    <location>
        <begin position="37"/>
        <end position="70"/>
    </location>
</feature>
<dbReference type="WBParaSite" id="L893_g5077.t1">
    <property type="protein sequence ID" value="L893_g5077.t1"/>
    <property type="gene ID" value="L893_g5077"/>
</dbReference>
<organism evidence="3 4">
    <name type="scientific">Steinernema glaseri</name>
    <dbReference type="NCBI Taxonomy" id="37863"/>
    <lineage>
        <taxon>Eukaryota</taxon>
        <taxon>Metazoa</taxon>
        <taxon>Ecdysozoa</taxon>
        <taxon>Nematoda</taxon>
        <taxon>Chromadorea</taxon>
        <taxon>Rhabditida</taxon>
        <taxon>Tylenchina</taxon>
        <taxon>Panagrolaimomorpha</taxon>
        <taxon>Strongyloidoidea</taxon>
        <taxon>Steinernematidae</taxon>
        <taxon>Steinernema</taxon>
    </lineage>
</organism>
<evidence type="ECO:0000256" key="1">
    <source>
        <dbReference type="SAM" id="MobiDB-lite"/>
    </source>
</evidence>
<proteinExistence type="predicted"/>
<reference evidence="4" key="1">
    <citation type="submission" date="2016-11" db="UniProtKB">
        <authorList>
            <consortium name="WormBaseParasite"/>
        </authorList>
    </citation>
    <scope>IDENTIFICATION</scope>
</reference>
<accession>A0A1I8AFX3</accession>
<protein>
    <submittedName>
        <fullName evidence="4">Acp54A1</fullName>
    </submittedName>
</protein>
<evidence type="ECO:0000256" key="2">
    <source>
        <dbReference type="SAM" id="SignalP"/>
    </source>
</evidence>
<keyword evidence="3" id="KW-1185">Reference proteome</keyword>
<evidence type="ECO:0000313" key="4">
    <source>
        <dbReference type="WBParaSite" id="L893_g5077.t1"/>
    </source>
</evidence>
<sequence>RIKAANRYLLAVMRLSVICVALVLLCHVMADPEEVPAELDRNGATEDPHDAEEPKKDASHGEVALVQGHG</sequence>
<evidence type="ECO:0000313" key="3">
    <source>
        <dbReference type="Proteomes" id="UP000095287"/>
    </source>
</evidence>
<feature type="compositionally biased region" description="Basic and acidic residues" evidence="1">
    <location>
        <begin position="38"/>
        <end position="60"/>
    </location>
</feature>
<dbReference type="Proteomes" id="UP000095287">
    <property type="component" value="Unplaced"/>
</dbReference>